<gene>
    <name evidence="2" type="ORF">PLEPLA_LOCUS37729</name>
</gene>
<organism evidence="2 3">
    <name type="scientific">Pleuronectes platessa</name>
    <name type="common">European plaice</name>
    <dbReference type="NCBI Taxonomy" id="8262"/>
    <lineage>
        <taxon>Eukaryota</taxon>
        <taxon>Metazoa</taxon>
        <taxon>Chordata</taxon>
        <taxon>Craniata</taxon>
        <taxon>Vertebrata</taxon>
        <taxon>Euteleostomi</taxon>
        <taxon>Actinopterygii</taxon>
        <taxon>Neopterygii</taxon>
        <taxon>Teleostei</taxon>
        <taxon>Neoteleostei</taxon>
        <taxon>Acanthomorphata</taxon>
        <taxon>Carangaria</taxon>
        <taxon>Pleuronectiformes</taxon>
        <taxon>Pleuronectoidei</taxon>
        <taxon>Pleuronectidae</taxon>
        <taxon>Pleuronectes</taxon>
    </lineage>
</organism>
<dbReference type="AlphaFoldDB" id="A0A9N7VKS5"/>
<feature type="non-terminal residue" evidence="2">
    <location>
        <position position="1"/>
    </location>
</feature>
<sequence>VSAICQSAWRRRTYRSRMTLRRRVCLRGSSCQSETSEPVWAPAFCSHWLARCLQSPVFPPGLVSMTLIWILRLNRSTGSSKTGQYDVNRRGPALHSPH</sequence>
<reference evidence="2" key="1">
    <citation type="submission" date="2020-03" db="EMBL/GenBank/DDBJ databases">
        <authorList>
            <person name="Weist P."/>
        </authorList>
    </citation>
    <scope>NUCLEOTIDE SEQUENCE</scope>
</reference>
<dbReference type="Proteomes" id="UP001153269">
    <property type="component" value="Unassembled WGS sequence"/>
</dbReference>
<accession>A0A9N7VKS5</accession>
<comment type="caution">
    <text evidence="2">The sequence shown here is derived from an EMBL/GenBank/DDBJ whole genome shotgun (WGS) entry which is preliminary data.</text>
</comment>
<protein>
    <submittedName>
        <fullName evidence="2">Uncharacterized protein</fullName>
    </submittedName>
</protein>
<evidence type="ECO:0000313" key="3">
    <source>
        <dbReference type="Proteomes" id="UP001153269"/>
    </source>
</evidence>
<evidence type="ECO:0000313" key="2">
    <source>
        <dbReference type="EMBL" id="CAB1450040.1"/>
    </source>
</evidence>
<proteinExistence type="predicted"/>
<evidence type="ECO:0000256" key="1">
    <source>
        <dbReference type="SAM" id="MobiDB-lite"/>
    </source>
</evidence>
<feature type="region of interest" description="Disordered" evidence="1">
    <location>
        <begin position="78"/>
        <end position="98"/>
    </location>
</feature>
<name>A0A9N7VKS5_PLEPL</name>
<dbReference type="EMBL" id="CADEAL010004039">
    <property type="protein sequence ID" value="CAB1450040.1"/>
    <property type="molecule type" value="Genomic_DNA"/>
</dbReference>
<keyword evidence="3" id="KW-1185">Reference proteome</keyword>